<dbReference type="InterPro" id="IPR000719">
    <property type="entry name" value="Prot_kinase_dom"/>
</dbReference>
<feature type="compositionally biased region" description="Polar residues" evidence="1">
    <location>
        <begin position="264"/>
        <end position="279"/>
    </location>
</feature>
<dbReference type="Pfam" id="PF17667">
    <property type="entry name" value="Pkinase_fungal"/>
    <property type="match status" value="1"/>
</dbReference>
<dbReference type="SUPFAM" id="SSF56112">
    <property type="entry name" value="Protein kinase-like (PK-like)"/>
    <property type="match status" value="1"/>
</dbReference>
<dbReference type="AlphaFoldDB" id="A0A9W9AAL4"/>
<dbReference type="EMBL" id="JAOTPV010000009">
    <property type="protein sequence ID" value="KAJ4478350.1"/>
    <property type="molecule type" value="Genomic_DNA"/>
</dbReference>
<dbReference type="PANTHER" id="PTHR38248:SF2">
    <property type="entry name" value="FUNK1 11"/>
    <property type="match status" value="1"/>
</dbReference>
<dbReference type="PANTHER" id="PTHR38248">
    <property type="entry name" value="FUNK1 6"/>
    <property type="match status" value="1"/>
</dbReference>
<name>A0A9W9AAL4_9AGAR</name>
<keyword evidence="3" id="KW-0418">Kinase</keyword>
<dbReference type="PROSITE" id="PS00109">
    <property type="entry name" value="PROTEIN_KINASE_TYR"/>
    <property type="match status" value="1"/>
</dbReference>
<dbReference type="InterPro" id="IPR008266">
    <property type="entry name" value="Tyr_kinase_AS"/>
</dbReference>
<keyword evidence="4" id="KW-1185">Reference proteome</keyword>
<dbReference type="PROSITE" id="PS50011">
    <property type="entry name" value="PROTEIN_KINASE_DOM"/>
    <property type="match status" value="1"/>
</dbReference>
<dbReference type="GO" id="GO:0004672">
    <property type="term" value="F:protein kinase activity"/>
    <property type="evidence" value="ECO:0007669"/>
    <property type="project" value="InterPro"/>
</dbReference>
<feature type="compositionally biased region" description="Low complexity" evidence="1">
    <location>
        <begin position="8"/>
        <end position="25"/>
    </location>
</feature>
<gene>
    <name evidence="3" type="ORF">J3R30DRAFT_3682833</name>
</gene>
<dbReference type="Gene3D" id="1.10.510.10">
    <property type="entry name" value="Transferase(Phosphotransferase) domain 1"/>
    <property type="match status" value="1"/>
</dbReference>
<dbReference type="InterPro" id="IPR011009">
    <property type="entry name" value="Kinase-like_dom_sf"/>
</dbReference>
<feature type="region of interest" description="Disordered" evidence="1">
    <location>
        <begin position="1"/>
        <end position="31"/>
    </location>
</feature>
<keyword evidence="3" id="KW-0808">Transferase</keyword>
<organism evidence="3 4">
    <name type="scientific">Lentinula aciculospora</name>
    <dbReference type="NCBI Taxonomy" id="153920"/>
    <lineage>
        <taxon>Eukaryota</taxon>
        <taxon>Fungi</taxon>
        <taxon>Dikarya</taxon>
        <taxon>Basidiomycota</taxon>
        <taxon>Agaricomycotina</taxon>
        <taxon>Agaricomycetes</taxon>
        <taxon>Agaricomycetidae</taxon>
        <taxon>Agaricales</taxon>
        <taxon>Marasmiineae</taxon>
        <taxon>Omphalotaceae</taxon>
        <taxon>Lentinula</taxon>
    </lineage>
</organism>
<dbReference type="InterPro" id="IPR040976">
    <property type="entry name" value="Pkinase_fungal"/>
</dbReference>
<reference evidence="3" key="1">
    <citation type="submission" date="2022-08" db="EMBL/GenBank/DDBJ databases">
        <title>A Global Phylogenomic Analysis of the Shiitake Genus Lentinula.</title>
        <authorList>
            <consortium name="DOE Joint Genome Institute"/>
            <person name="Sierra-Patev S."/>
            <person name="Min B."/>
            <person name="Naranjo-Ortiz M."/>
            <person name="Looney B."/>
            <person name="Konkel Z."/>
            <person name="Slot J.C."/>
            <person name="Sakamoto Y."/>
            <person name="Steenwyk J.L."/>
            <person name="Rokas A."/>
            <person name="Carro J."/>
            <person name="Camarero S."/>
            <person name="Ferreira P."/>
            <person name="Molpeceres G."/>
            <person name="Ruiz-Duenas F.J."/>
            <person name="Serrano A."/>
            <person name="Henrissat B."/>
            <person name="Drula E."/>
            <person name="Hughes K.W."/>
            <person name="Mata J.L."/>
            <person name="Ishikawa N.K."/>
            <person name="Vargas-Isla R."/>
            <person name="Ushijima S."/>
            <person name="Smith C.A."/>
            <person name="Ahrendt S."/>
            <person name="Andreopoulos W."/>
            <person name="He G."/>
            <person name="Labutti K."/>
            <person name="Lipzen A."/>
            <person name="Ng V."/>
            <person name="Riley R."/>
            <person name="Sandor L."/>
            <person name="Barry K."/>
            <person name="Martinez A.T."/>
            <person name="Xiao Y."/>
            <person name="Gibbons J.G."/>
            <person name="Terashima K."/>
            <person name="Grigoriev I.V."/>
            <person name="Hibbett D.S."/>
        </authorList>
    </citation>
    <scope>NUCLEOTIDE SEQUENCE</scope>
    <source>
        <strain evidence="3">JLM2183</strain>
    </source>
</reference>
<sequence length="869" mass="98981">MEPPQQNDPPTQTLQTPNTPNRTQTHGPSVVNCTPMSNKYCAHAKDIVSQRASVVNKFLEDDINDRVIFDLDEFATLILELPPDWDVEQEFNLLPESEAVKEAFEEYLKLAVGVSDVKGKRKKGRATHEKELYRPLVNLLNVLRDGTGCLGKDIDEKIFYVQDPRPVLGSLIQRKPDLGGIYIQLLKLAENEKLSEYLVKKDIKGVFWGLLLFFVEVKHEKGNFIGLNVHKKESGTPKNASTKGSVSQRSQHGSKRPSQKAHILSQSTPSQSAGHSQSKSTKRKISNDVLEPTAKRVKSQSTSQPLRKSVNQRSRGTVSQSNAPPSSTATTVSNIDDEDRPRVIIHKHGGKEKTLEVMTSQDYQLKADNEVKAEEKMTPTQGQHHTRIQCASYAKEMLSSGYIRNHALGITADDSGFRFHYYDRSKVIESRAFQIVDTEWKKLFMAMVCQLNKLSTEKLGYIPNLHLNDFDYLRDPKQLPSKLEDNQESLIGATYSFRASDGKIRTVIIKKVLYRAEGIVGRCSIVVEVECICTEFGCTWHGERRIMKISFPSRSRTSEEELIREARAKAETSGEHWALNHLPELIDTITITYDKTTTVQGRLKAHLKEKYEERVMRVTVMEKLHPLSELNDLRDFAQVFYDIVQIHQWLYECAGILHRDLSSGNIMFRCKDGKIYGVLNDFDLSSRVQDMGKGPTSNQRTGTRPFMSPDLLNPNWEGGHFYRHDLESLFYIILCLACRYAQPGVPAAEPRAYSKWFNGTDEDVFTQKNAFLTDPFGKGLAVQPYFADFQPWLERIFWKLQCGYRGRPITKSTNFAEDENLDNDEDRKNANFDWNTLNRCVSYAQMRSIMSSFQGKSLETRWAGGNPEH</sequence>
<feature type="compositionally biased region" description="Polar residues" evidence="1">
    <location>
        <begin position="236"/>
        <end position="251"/>
    </location>
</feature>
<feature type="region of interest" description="Disordered" evidence="1">
    <location>
        <begin position="229"/>
        <end position="340"/>
    </location>
</feature>
<evidence type="ECO:0000259" key="2">
    <source>
        <dbReference type="PROSITE" id="PS50011"/>
    </source>
</evidence>
<proteinExistence type="predicted"/>
<comment type="caution">
    <text evidence="3">The sequence shown here is derived from an EMBL/GenBank/DDBJ whole genome shotgun (WGS) entry which is preliminary data.</text>
</comment>
<evidence type="ECO:0000256" key="1">
    <source>
        <dbReference type="SAM" id="MobiDB-lite"/>
    </source>
</evidence>
<dbReference type="OrthoDB" id="5569250at2759"/>
<evidence type="ECO:0000313" key="3">
    <source>
        <dbReference type="EMBL" id="KAJ4478350.1"/>
    </source>
</evidence>
<accession>A0A9W9AAL4</accession>
<protein>
    <submittedName>
        <fullName evidence="3">Protein kinase</fullName>
    </submittedName>
</protein>
<dbReference type="GO" id="GO:0005524">
    <property type="term" value="F:ATP binding"/>
    <property type="evidence" value="ECO:0007669"/>
    <property type="project" value="InterPro"/>
</dbReference>
<evidence type="ECO:0000313" key="4">
    <source>
        <dbReference type="Proteomes" id="UP001150266"/>
    </source>
</evidence>
<dbReference type="Proteomes" id="UP001150266">
    <property type="component" value="Unassembled WGS sequence"/>
</dbReference>
<feature type="compositionally biased region" description="Polar residues" evidence="1">
    <location>
        <begin position="299"/>
        <end position="334"/>
    </location>
</feature>
<feature type="domain" description="Protein kinase" evidence="2">
    <location>
        <begin position="509"/>
        <end position="793"/>
    </location>
</feature>